<accession>A0A433JBX0</accession>
<evidence type="ECO:0000259" key="3">
    <source>
        <dbReference type="PROSITE" id="PS50110"/>
    </source>
</evidence>
<dbReference type="GO" id="GO:0000160">
    <property type="term" value="P:phosphorelay signal transduction system"/>
    <property type="evidence" value="ECO:0007669"/>
    <property type="project" value="InterPro"/>
</dbReference>
<keyword evidence="5" id="KW-1185">Reference proteome</keyword>
<dbReference type="SUPFAM" id="SSF52172">
    <property type="entry name" value="CheY-like"/>
    <property type="match status" value="1"/>
</dbReference>
<gene>
    <name evidence="4" type="ORF">EJ913_06725</name>
</gene>
<dbReference type="PANTHER" id="PTHR44591:SF3">
    <property type="entry name" value="RESPONSE REGULATORY DOMAIN-CONTAINING PROTEIN"/>
    <property type="match status" value="1"/>
</dbReference>
<dbReference type="RefSeq" id="WP_126996084.1">
    <property type="nucleotide sequence ID" value="NZ_CP173190.1"/>
</dbReference>
<dbReference type="PANTHER" id="PTHR44591">
    <property type="entry name" value="STRESS RESPONSE REGULATOR PROTEIN 1"/>
    <property type="match status" value="1"/>
</dbReference>
<dbReference type="CDD" id="cd00156">
    <property type="entry name" value="REC"/>
    <property type="match status" value="1"/>
</dbReference>
<sequence length="161" mass="18078">MTMILEETVCTRSCNLKEACVLIVDDNAPTASLIEKIVQRMPVSKTRIATSVKNALAIMFQERIDFIISDYKMDLIDGLSFLRLLRSGASSDPQTKMKLQPYRNVPFLILTGYATKDVIDSALDCGAFAVMSKPVMPAVLLERMKSIFYVHCSTNCFHMTR</sequence>
<feature type="modified residue" description="4-aspartylphosphate" evidence="2">
    <location>
        <position position="70"/>
    </location>
</feature>
<dbReference type="EMBL" id="RZIJ01000004">
    <property type="protein sequence ID" value="RUQ74057.1"/>
    <property type="molecule type" value="Genomic_DNA"/>
</dbReference>
<dbReference type="Gene3D" id="3.40.50.2300">
    <property type="match status" value="1"/>
</dbReference>
<dbReference type="SMART" id="SM00448">
    <property type="entry name" value="REC"/>
    <property type="match status" value="1"/>
</dbReference>
<organism evidence="4 5">
    <name type="scientific">Azospirillum doebereinerae</name>
    <dbReference type="NCBI Taxonomy" id="92933"/>
    <lineage>
        <taxon>Bacteria</taxon>
        <taxon>Pseudomonadati</taxon>
        <taxon>Pseudomonadota</taxon>
        <taxon>Alphaproteobacteria</taxon>
        <taxon>Rhodospirillales</taxon>
        <taxon>Azospirillaceae</taxon>
        <taxon>Azospirillum</taxon>
    </lineage>
</organism>
<dbReference type="Proteomes" id="UP000280346">
    <property type="component" value="Unassembled WGS sequence"/>
</dbReference>
<dbReference type="InterPro" id="IPR001789">
    <property type="entry name" value="Sig_transdc_resp-reg_receiver"/>
</dbReference>
<evidence type="ECO:0000256" key="2">
    <source>
        <dbReference type="PROSITE-ProRule" id="PRU00169"/>
    </source>
</evidence>
<protein>
    <submittedName>
        <fullName evidence="4">Response regulator</fullName>
    </submittedName>
</protein>
<evidence type="ECO:0000313" key="5">
    <source>
        <dbReference type="Proteomes" id="UP000280346"/>
    </source>
</evidence>
<feature type="domain" description="Response regulatory" evidence="3">
    <location>
        <begin position="20"/>
        <end position="148"/>
    </location>
</feature>
<dbReference type="AlphaFoldDB" id="A0A433JBX0"/>
<name>A0A433JBX0_9PROT</name>
<comment type="caution">
    <text evidence="4">The sequence shown here is derived from an EMBL/GenBank/DDBJ whole genome shotgun (WGS) entry which is preliminary data.</text>
</comment>
<dbReference type="PROSITE" id="PS50110">
    <property type="entry name" value="RESPONSE_REGULATORY"/>
    <property type="match status" value="1"/>
</dbReference>
<proteinExistence type="predicted"/>
<dbReference type="InterPro" id="IPR050595">
    <property type="entry name" value="Bact_response_regulator"/>
</dbReference>
<evidence type="ECO:0000256" key="1">
    <source>
        <dbReference type="ARBA" id="ARBA00022553"/>
    </source>
</evidence>
<dbReference type="OrthoDB" id="7302660at2"/>
<dbReference type="Pfam" id="PF00072">
    <property type="entry name" value="Response_reg"/>
    <property type="match status" value="1"/>
</dbReference>
<dbReference type="InterPro" id="IPR011006">
    <property type="entry name" value="CheY-like_superfamily"/>
</dbReference>
<keyword evidence="1 2" id="KW-0597">Phosphoprotein</keyword>
<evidence type="ECO:0000313" key="4">
    <source>
        <dbReference type="EMBL" id="RUQ74057.1"/>
    </source>
</evidence>
<reference evidence="4 5" key="1">
    <citation type="submission" date="2018-12" db="EMBL/GenBank/DDBJ databases">
        <authorList>
            <person name="Yang Y."/>
        </authorList>
    </citation>
    <scope>NUCLEOTIDE SEQUENCE [LARGE SCALE GENOMIC DNA]</scope>
    <source>
        <strain evidence="4 5">GSF71</strain>
    </source>
</reference>